<dbReference type="PANTHER" id="PTHR26452">
    <property type="entry name" value="OLFACTORY RECEPTOR"/>
    <property type="match status" value="1"/>
</dbReference>
<keyword evidence="7 11" id="KW-0297">G-protein coupled receptor</keyword>
<feature type="domain" description="G-protein coupled receptors family 1 profile" evidence="13">
    <location>
        <begin position="39"/>
        <end position="288"/>
    </location>
</feature>
<feature type="transmembrane region" description="Helical" evidence="12">
    <location>
        <begin position="97"/>
        <end position="118"/>
    </location>
</feature>
<keyword evidence="3 12" id="KW-0716">Sensory transduction</keyword>
<dbReference type="InterPro" id="IPR017452">
    <property type="entry name" value="GPCR_Rhodpsn_7TM"/>
</dbReference>
<evidence type="ECO:0000256" key="9">
    <source>
        <dbReference type="ARBA" id="ARBA00023170"/>
    </source>
</evidence>
<dbReference type="GO" id="GO:0004984">
    <property type="term" value="F:olfactory receptor activity"/>
    <property type="evidence" value="ECO:0007669"/>
    <property type="project" value="InterPro"/>
</dbReference>
<evidence type="ECO:0000256" key="12">
    <source>
        <dbReference type="RuleBase" id="RU363047"/>
    </source>
</evidence>
<evidence type="ECO:0000256" key="1">
    <source>
        <dbReference type="ARBA" id="ARBA00004651"/>
    </source>
</evidence>
<name>A0A6P8PDD8_GEOSA</name>
<dbReference type="CDD" id="cd15225">
    <property type="entry name" value="7tmA_OR10A-like"/>
    <property type="match status" value="1"/>
</dbReference>
<dbReference type="PRINTS" id="PR00237">
    <property type="entry name" value="GPCRRHODOPSN"/>
</dbReference>
<dbReference type="InterPro" id="IPR000276">
    <property type="entry name" value="GPCR_Rhodpsn"/>
</dbReference>
<evidence type="ECO:0000256" key="7">
    <source>
        <dbReference type="ARBA" id="ARBA00023040"/>
    </source>
</evidence>
<evidence type="ECO:0000313" key="14">
    <source>
        <dbReference type="Proteomes" id="UP000515159"/>
    </source>
</evidence>
<dbReference type="PRINTS" id="PR00245">
    <property type="entry name" value="OLFACTORYR"/>
</dbReference>
<comment type="subcellular location">
    <subcellularLocation>
        <location evidence="1 12">Cell membrane</location>
        <topology evidence="1 12">Multi-pass membrane protein</topology>
    </subcellularLocation>
</comment>
<dbReference type="InParanoid" id="A0A6P8PDD8"/>
<gene>
    <name evidence="15" type="primary">LOC117349637</name>
</gene>
<feature type="transmembrane region" description="Helical" evidence="12">
    <location>
        <begin position="190"/>
        <end position="214"/>
    </location>
</feature>
<keyword evidence="14" id="KW-1185">Reference proteome</keyword>
<dbReference type="OrthoDB" id="6151005at2759"/>
<dbReference type="SUPFAM" id="SSF81321">
    <property type="entry name" value="Family A G protein-coupled receptor-like"/>
    <property type="match status" value="1"/>
</dbReference>
<keyword evidence="5 12" id="KW-0552">Olfaction</keyword>
<protein>
    <recommendedName>
        <fullName evidence="12">Olfactory receptor</fullName>
    </recommendedName>
</protein>
<evidence type="ECO:0000256" key="6">
    <source>
        <dbReference type="ARBA" id="ARBA00022989"/>
    </source>
</evidence>
<dbReference type="Gene3D" id="1.20.1070.10">
    <property type="entry name" value="Rhodopsin 7-helix transmembrane proteins"/>
    <property type="match status" value="1"/>
</dbReference>
<dbReference type="Pfam" id="PF13853">
    <property type="entry name" value="7tm_4"/>
    <property type="match status" value="1"/>
</dbReference>
<evidence type="ECO:0000259" key="13">
    <source>
        <dbReference type="PROSITE" id="PS50262"/>
    </source>
</evidence>
<dbReference type="GeneID" id="117349637"/>
<evidence type="ECO:0000256" key="5">
    <source>
        <dbReference type="ARBA" id="ARBA00022725"/>
    </source>
</evidence>
<dbReference type="AlphaFoldDB" id="A0A6P8PDD8"/>
<dbReference type="PROSITE" id="PS50262">
    <property type="entry name" value="G_PROTEIN_RECEP_F1_2"/>
    <property type="match status" value="1"/>
</dbReference>
<keyword evidence="4 11" id="KW-0812">Transmembrane</keyword>
<organism evidence="14 15">
    <name type="scientific">Geotrypetes seraphini</name>
    <name type="common">Gaboon caecilian</name>
    <name type="synonym">Caecilia seraphini</name>
    <dbReference type="NCBI Taxonomy" id="260995"/>
    <lineage>
        <taxon>Eukaryota</taxon>
        <taxon>Metazoa</taxon>
        <taxon>Chordata</taxon>
        <taxon>Craniata</taxon>
        <taxon>Vertebrata</taxon>
        <taxon>Euteleostomi</taxon>
        <taxon>Amphibia</taxon>
        <taxon>Gymnophiona</taxon>
        <taxon>Geotrypetes</taxon>
    </lineage>
</organism>
<comment type="similarity">
    <text evidence="11">Belongs to the G-protein coupled receptor 1 family.</text>
</comment>
<dbReference type="InterPro" id="IPR050516">
    <property type="entry name" value="Olfactory_GPCR"/>
</dbReference>
<dbReference type="InterPro" id="IPR000725">
    <property type="entry name" value="Olfact_rcpt"/>
</dbReference>
<evidence type="ECO:0000256" key="4">
    <source>
        <dbReference type="ARBA" id="ARBA00022692"/>
    </source>
</evidence>
<dbReference type="FunFam" id="1.20.1070.10:FF:000001">
    <property type="entry name" value="Olfactory receptor"/>
    <property type="match status" value="1"/>
</dbReference>
<keyword evidence="6 12" id="KW-1133">Transmembrane helix</keyword>
<keyword evidence="9 11" id="KW-0675">Receptor</keyword>
<sequence length="312" mass="35037">MQNRTLVMEFIIRGFLGTQNQRVLFFVVFLAIYLITVMGNLMIIVLTSADSRLSTPMYFFLGNLSFLDLFCISTTVPKMLVSFLEDKGVISFYGCAAQLYFFLFLACTESVILASMAYDRYVAICDPLHYTILMNRRVCIQMIAISWVAGNISAATHTVNTFRLPYCRSNVINHFFCDIPALLNIACADIYINQVVVLVVGGFLMLGCCFLIIISYMRIISSVLRIPSGQGRGKAFSTCSSHLIVVMLFYGTGSFTYLKPTSSYSANEDSVISVFYAIITPMLNPIIYSLRNKEIQEAMKKMISGKTFSCRI</sequence>
<dbReference type="PROSITE" id="PS00237">
    <property type="entry name" value="G_PROTEIN_RECEP_F1_1"/>
    <property type="match status" value="1"/>
</dbReference>
<evidence type="ECO:0000256" key="8">
    <source>
        <dbReference type="ARBA" id="ARBA00023136"/>
    </source>
</evidence>
<evidence type="ECO:0000256" key="3">
    <source>
        <dbReference type="ARBA" id="ARBA00022606"/>
    </source>
</evidence>
<feature type="transmembrane region" description="Helical" evidence="12">
    <location>
        <begin position="23"/>
        <end position="46"/>
    </location>
</feature>
<evidence type="ECO:0000256" key="10">
    <source>
        <dbReference type="ARBA" id="ARBA00023224"/>
    </source>
</evidence>
<feature type="transmembrane region" description="Helical" evidence="12">
    <location>
        <begin position="235"/>
        <end position="258"/>
    </location>
</feature>
<evidence type="ECO:0000256" key="11">
    <source>
        <dbReference type="RuleBase" id="RU000688"/>
    </source>
</evidence>
<dbReference type="GO" id="GO:0004930">
    <property type="term" value="F:G protein-coupled receptor activity"/>
    <property type="evidence" value="ECO:0007669"/>
    <property type="project" value="UniProtKB-KW"/>
</dbReference>
<proteinExistence type="inferred from homology"/>
<feature type="transmembrane region" description="Helical" evidence="12">
    <location>
        <begin position="58"/>
        <end position="77"/>
    </location>
</feature>
<accession>A0A6P8PDD8</accession>
<evidence type="ECO:0000256" key="2">
    <source>
        <dbReference type="ARBA" id="ARBA00022475"/>
    </source>
</evidence>
<keyword evidence="8 12" id="KW-0472">Membrane</keyword>
<reference evidence="15" key="1">
    <citation type="submission" date="2025-08" db="UniProtKB">
        <authorList>
            <consortium name="RefSeq"/>
        </authorList>
    </citation>
    <scope>IDENTIFICATION</scope>
</reference>
<keyword evidence="2 12" id="KW-1003">Cell membrane</keyword>
<keyword evidence="10 11" id="KW-0807">Transducer</keyword>
<dbReference type="RefSeq" id="XP_033779120.1">
    <property type="nucleotide sequence ID" value="XM_033923229.1"/>
</dbReference>
<dbReference type="KEGG" id="gsh:117349637"/>
<feature type="transmembrane region" description="Helical" evidence="12">
    <location>
        <begin position="138"/>
        <end position="156"/>
    </location>
</feature>
<feature type="transmembrane region" description="Helical" evidence="12">
    <location>
        <begin position="270"/>
        <end position="290"/>
    </location>
</feature>
<dbReference type="GO" id="GO:0005886">
    <property type="term" value="C:plasma membrane"/>
    <property type="evidence" value="ECO:0007669"/>
    <property type="project" value="UniProtKB-SubCell"/>
</dbReference>
<dbReference type="Proteomes" id="UP000515159">
    <property type="component" value="Chromosome 16"/>
</dbReference>
<evidence type="ECO:0000313" key="15">
    <source>
        <dbReference type="RefSeq" id="XP_033779120.1"/>
    </source>
</evidence>